<dbReference type="InterPro" id="IPR037066">
    <property type="entry name" value="Plug_dom_sf"/>
</dbReference>
<dbReference type="InterPro" id="IPR041700">
    <property type="entry name" value="OMP_b-brl_3"/>
</dbReference>
<dbReference type="GO" id="GO:0009279">
    <property type="term" value="C:cell outer membrane"/>
    <property type="evidence" value="ECO:0007669"/>
    <property type="project" value="UniProtKB-SubCell"/>
</dbReference>
<dbReference type="InterPro" id="IPR036942">
    <property type="entry name" value="Beta-barrel_TonB_sf"/>
</dbReference>
<evidence type="ECO:0000256" key="2">
    <source>
        <dbReference type="ARBA" id="ARBA00023136"/>
    </source>
</evidence>
<feature type="signal peptide" evidence="5">
    <location>
        <begin position="1"/>
        <end position="23"/>
    </location>
</feature>
<evidence type="ECO:0000256" key="1">
    <source>
        <dbReference type="ARBA" id="ARBA00004442"/>
    </source>
</evidence>
<evidence type="ECO:0000256" key="3">
    <source>
        <dbReference type="ARBA" id="ARBA00023237"/>
    </source>
</evidence>
<gene>
    <name evidence="7" type="ORF">H9848_06250</name>
</gene>
<organism evidence="7 8">
    <name type="scientific">Candidatus Parabacteroides intestinigallinarum</name>
    <dbReference type="NCBI Taxonomy" id="2838722"/>
    <lineage>
        <taxon>Bacteria</taxon>
        <taxon>Pseudomonadati</taxon>
        <taxon>Bacteroidota</taxon>
        <taxon>Bacteroidia</taxon>
        <taxon>Bacteroidales</taxon>
        <taxon>Tannerellaceae</taxon>
        <taxon>Parabacteroides</taxon>
    </lineage>
</organism>
<evidence type="ECO:0000313" key="8">
    <source>
        <dbReference type="Proteomes" id="UP000823847"/>
    </source>
</evidence>
<accession>A0A9D1XR13</accession>
<reference evidence="7" key="1">
    <citation type="journal article" date="2021" name="PeerJ">
        <title>Extensive microbial diversity within the chicken gut microbiome revealed by metagenomics and culture.</title>
        <authorList>
            <person name="Gilroy R."/>
            <person name="Ravi A."/>
            <person name="Getino M."/>
            <person name="Pursley I."/>
            <person name="Horton D.L."/>
            <person name="Alikhan N.F."/>
            <person name="Baker D."/>
            <person name="Gharbi K."/>
            <person name="Hall N."/>
            <person name="Watson M."/>
            <person name="Adriaenssens E.M."/>
            <person name="Foster-Nyarko E."/>
            <person name="Jarju S."/>
            <person name="Secka A."/>
            <person name="Antonio M."/>
            <person name="Oren A."/>
            <person name="Chaudhuri R.R."/>
            <person name="La Ragione R."/>
            <person name="Hildebrand F."/>
            <person name="Pallen M.J."/>
        </authorList>
    </citation>
    <scope>NUCLEOTIDE SEQUENCE</scope>
    <source>
        <strain evidence="7">ChiHecec2B26-12326</strain>
    </source>
</reference>
<protein>
    <submittedName>
        <fullName evidence="7">TonB-dependent receptor</fullName>
    </submittedName>
</protein>
<dbReference type="PANTHER" id="PTHR40980:SF4">
    <property type="entry name" value="TONB-DEPENDENT RECEPTOR-LIKE BETA-BARREL DOMAIN-CONTAINING PROTEIN"/>
    <property type="match status" value="1"/>
</dbReference>
<dbReference type="Gene3D" id="2.40.170.20">
    <property type="entry name" value="TonB-dependent receptor, beta-barrel domain"/>
    <property type="match status" value="1"/>
</dbReference>
<comment type="caution">
    <text evidence="7">The sequence shown here is derived from an EMBL/GenBank/DDBJ whole genome shotgun (WGS) entry which is preliminary data.</text>
</comment>
<evidence type="ECO:0000313" key="7">
    <source>
        <dbReference type="EMBL" id="HIX86192.1"/>
    </source>
</evidence>
<dbReference type="Proteomes" id="UP000823847">
    <property type="component" value="Unassembled WGS sequence"/>
</dbReference>
<dbReference type="EMBL" id="DXEN01000047">
    <property type="protein sequence ID" value="HIX86192.1"/>
    <property type="molecule type" value="Genomic_DNA"/>
</dbReference>
<dbReference type="PANTHER" id="PTHR40980">
    <property type="entry name" value="PLUG DOMAIN-CONTAINING PROTEIN"/>
    <property type="match status" value="1"/>
</dbReference>
<evidence type="ECO:0000256" key="4">
    <source>
        <dbReference type="SAM" id="MobiDB-lite"/>
    </source>
</evidence>
<feature type="chain" id="PRO_5038712997" evidence="5">
    <location>
        <begin position="24"/>
        <end position="829"/>
    </location>
</feature>
<keyword evidence="2" id="KW-0472">Membrane</keyword>
<dbReference type="Gene3D" id="2.170.130.10">
    <property type="entry name" value="TonB-dependent receptor, plug domain"/>
    <property type="match status" value="1"/>
</dbReference>
<dbReference type="SUPFAM" id="SSF56935">
    <property type="entry name" value="Porins"/>
    <property type="match status" value="1"/>
</dbReference>
<keyword evidence="7" id="KW-0675">Receptor</keyword>
<evidence type="ECO:0000256" key="5">
    <source>
        <dbReference type="SAM" id="SignalP"/>
    </source>
</evidence>
<dbReference type="AlphaFoldDB" id="A0A9D1XR13"/>
<sequence length="829" mass="91747">MKRAILYGTFIALLCLLTGVAGAQTRQAGAYSVSGVLIDSLSHESEPYATIRIYLKTSPQEPVKLAVTDLDGKFDVPLTKADDYILYITSVGKRTVQRAFTLSGRNKRADLGTLYTSEDSEMLAGVEVVAQKPLVKAEIDKIAYSIEDDPDAKTNTTLEMLRKVPLVTVDAEDNIQVNGSSNFKVHVNGKPNTLMSNNPKEVLRSLPANSIKSIEVITEPGAKYDAEGIGGILNIITTDAKMQGYNVTLGANAGNRNAGAYAYGTVQVGKFTATGNYSYQTQYAPRGYTSSGREDYTSERYKYLSSDGSSKSDGTFQFGNIEASYEIDTLNLLTFSTNIFGGNFGSDNQSGTEMLDANHALAYRYNTLSENSNSFGNVGVNLDYQHSMKRKGEYLTASYKFNNSPNNSEAETYYEDAEAVPFDLIDQRYDNDAHTAEHTLQLDYVNPLNETHYIDAGAKYIFRKNASDSRYFLEQPDGSFLLSDERSSQFDQGQHIVAAYADYQLKWKKLGLKAGVRYEHTFMNVEYALQPERNFDAGFDNVVPTANLSYMLGTTSSLRANYNMRINRPGIWYLNPFRDESDPTSVSYGNPNLDTEKSHNLGLTYSNFTAKFSVNATLNYMFINNGIERYSFMNNGVMESTYGNVSKTKQTRLSLWANWNPGSTTRISINASGSYADYKSEAIASHNYGWQGNLFGNVQQTLPWKLRLSLYGGGSTPRVSLQGEGSSFHFYGIGLSRSFLKGDRLNISISASNMFKKYMAFSNETVTETFRSWSESRNPNRYVGVSVSWRFGELKTQVKKAARSINNDDVKAGGNNSGGGGGTNAMPNE</sequence>
<feature type="region of interest" description="Disordered" evidence="4">
    <location>
        <begin position="805"/>
        <end position="829"/>
    </location>
</feature>
<reference evidence="7" key="2">
    <citation type="submission" date="2021-04" db="EMBL/GenBank/DDBJ databases">
        <authorList>
            <person name="Gilroy R."/>
        </authorList>
    </citation>
    <scope>NUCLEOTIDE SEQUENCE</scope>
    <source>
        <strain evidence="7">ChiHecec2B26-12326</strain>
    </source>
</reference>
<comment type="subcellular location">
    <subcellularLocation>
        <location evidence="1">Cell outer membrane</location>
    </subcellularLocation>
</comment>
<feature type="domain" description="Outer membrane protein beta-barrel" evidence="6">
    <location>
        <begin position="386"/>
        <end position="789"/>
    </location>
</feature>
<dbReference type="Pfam" id="PF14905">
    <property type="entry name" value="OMP_b-brl_3"/>
    <property type="match status" value="1"/>
</dbReference>
<evidence type="ECO:0000259" key="6">
    <source>
        <dbReference type="Pfam" id="PF14905"/>
    </source>
</evidence>
<keyword evidence="5" id="KW-0732">Signal</keyword>
<name>A0A9D1XR13_9BACT</name>
<proteinExistence type="predicted"/>
<keyword evidence="3" id="KW-0998">Cell outer membrane</keyword>